<evidence type="ECO:0000256" key="3">
    <source>
        <dbReference type="ARBA" id="ARBA00023786"/>
    </source>
</evidence>
<dbReference type="SMART" id="SM00369">
    <property type="entry name" value="LRR_TYP"/>
    <property type="match status" value="7"/>
</dbReference>
<feature type="coiled-coil region" evidence="5">
    <location>
        <begin position="153"/>
        <end position="180"/>
    </location>
</feature>
<dbReference type="InParanoid" id="A0A3Q7GEL0"/>
<evidence type="ECO:0000256" key="6">
    <source>
        <dbReference type="SAM" id="MobiDB-lite"/>
    </source>
</evidence>
<keyword evidence="1" id="KW-0433">Leucine-rich repeat</keyword>
<dbReference type="EnsemblPlants" id="Solyc03g112270.3.1">
    <property type="protein sequence ID" value="Solyc03g112270.3.1"/>
    <property type="gene ID" value="Solyc03g112270.3"/>
</dbReference>
<dbReference type="PROSITE" id="PS51450">
    <property type="entry name" value="LRR"/>
    <property type="match status" value="4"/>
</dbReference>
<dbReference type="GO" id="GO:0035556">
    <property type="term" value="P:intracellular signal transduction"/>
    <property type="evidence" value="ECO:0000318"/>
    <property type="project" value="GO_Central"/>
</dbReference>
<dbReference type="InterPro" id="IPR003591">
    <property type="entry name" value="Leu-rich_rpt_typical-subtyp"/>
</dbReference>
<gene>
    <name evidence="7" type="primary">LOC101267980</name>
</gene>
<dbReference type="OrthoDB" id="1668230at2759"/>
<evidence type="ECO:0000313" key="7">
    <source>
        <dbReference type="EnsemblPlants" id="Solyc03g112270.3.1"/>
    </source>
</evidence>
<dbReference type="RefSeq" id="XP_004236264.1">
    <property type="nucleotide sequence ID" value="XM_004236216.4"/>
</dbReference>
<dbReference type="SMART" id="SM00364">
    <property type="entry name" value="LRR_BAC"/>
    <property type="match status" value="7"/>
</dbReference>
<dbReference type="STRING" id="4081.A0A3Q7GEL0"/>
<dbReference type="PANTHER" id="PTHR48051">
    <property type="match status" value="1"/>
</dbReference>
<dbReference type="Pfam" id="PF13855">
    <property type="entry name" value="LRR_8"/>
    <property type="match status" value="2"/>
</dbReference>
<reference evidence="7" key="1">
    <citation type="journal article" date="2012" name="Nature">
        <title>The tomato genome sequence provides insights into fleshy fruit evolution.</title>
        <authorList>
            <consortium name="Tomato Genome Consortium"/>
        </authorList>
    </citation>
    <scope>NUCLEOTIDE SEQUENCE [LARGE SCALE GENOMIC DNA]</scope>
    <source>
        <strain evidence="7">cv. Heinz 1706</strain>
    </source>
</reference>
<dbReference type="GO" id="GO:0051707">
    <property type="term" value="P:response to other organism"/>
    <property type="evidence" value="ECO:0007669"/>
    <property type="project" value="UniProtKB-ARBA"/>
</dbReference>
<dbReference type="InterPro" id="IPR032675">
    <property type="entry name" value="LRR_dom_sf"/>
</dbReference>
<dbReference type="SUPFAM" id="SSF52058">
    <property type="entry name" value="L domain-like"/>
    <property type="match status" value="1"/>
</dbReference>
<organism evidence="7">
    <name type="scientific">Solanum lycopersicum</name>
    <name type="common">Tomato</name>
    <name type="synonym">Lycopersicon esculentum</name>
    <dbReference type="NCBI Taxonomy" id="4081"/>
    <lineage>
        <taxon>Eukaryota</taxon>
        <taxon>Viridiplantae</taxon>
        <taxon>Streptophyta</taxon>
        <taxon>Embryophyta</taxon>
        <taxon>Tracheophyta</taxon>
        <taxon>Spermatophyta</taxon>
        <taxon>Magnoliopsida</taxon>
        <taxon>eudicotyledons</taxon>
        <taxon>Gunneridae</taxon>
        <taxon>Pentapetalae</taxon>
        <taxon>asterids</taxon>
        <taxon>lamiids</taxon>
        <taxon>Solanales</taxon>
        <taxon>Solanaceae</taxon>
        <taxon>Solanoideae</taxon>
        <taxon>Solaneae</taxon>
        <taxon>Solanum</taxon>
        <taxon>Solanum subgen. Lycopersicon</taxon>
    </lineage>
</organism>
<dbReference type="InterPro" id="IPR001611">
    <property type="entry name" value="Leu-rich_rpt"/>
</dbReference>
<dbReference type="InterPro" id="IPR050216">
    <property type="entry name" value="LRR_domain-containing"/>
</dbReference>
<dbReference type="PANTHER" id="PTHR48051:SF54">
    <property type="entry name" value="LEUCINE-RICH REPEAT-CONTAINING PROTEIN"/>
    <property type="match status" value="1"/>
</dbReference>
<sequence length="526" mass="58787">MDPNPTKFPILSYVMSKLPSMGRRTTATADEFDIEQPQNHPQPPPEPHFDITERMPHLTDPKVVSAMRSAVADVSQTRSMLKTLGERPFHELVDTARVKLAEIDADMSKRLEEIVLSPRPPEMERQDWRLDMAIKEDECRKGVEKEREEYKALIALDELHEAYEKMLKDAEQRLEKIYETAVAGGDVESIGESSGEKSSELKEEVNEEVIRILQEASGKSVERVDLSGRQLRMLPEAFGKIHSLIVLNLSNNQLKVVPDSIASLEHLEELHLSSNILESLPDSIGLLCNLKILDVSGNKLVALPDSICHCRSLVEFDAGFNKLSYLPTNIGYELVNLQRLSLSFNKLRSLPTSFGEMKSLRLLDVHFNELHGLPLSFGNLTNLEIVNLSNNFSDLTKLPDTIGDLINLKELDLSNNQIHELPDTISRLDNLTVLKLDENPLVIPPKEVVVEGVEAVKAYMIKRRLDILLAEDPEIMLEEVGQTPTGLLTRSTSWLSGTVSNVLGTVAGYLGGGGKSDPDHYLNQQL</sequence>
<accession>A0A3Q7GEL0</accession>
<dbReference type="FunCoup" id="A0A3Q7GEL0">
    <property type="interactions" value="2569"/>
</dbReference>
<proteinExistence type="inferred from homology"/>
<dbReference type="KEGG" id="sly:101267980"/>
<comment type="function">
    <text evidence="4">Leucine-rich repeat protein that likely mediates protein interactions, possibly in the context of signal transduction.</text>
</comment>
<comment type="similarity">
    <text evidence="3">Belongs to the SHOC2 family.</text>
</comment>
<dbReference type="GO" id="GO:0055046">
    <property type="term" value="P:microgametogenesis"/>
    <property type="evidence" value="ECO:0000318"/>
    <property type="project" value="GO_Central"/>
</dbReference>
<reference evidence="7" key="2">
    <citation type="submission" date="2019-01" db="UniProtKB">
        <authorList>
            <consortium name="EnsemblPlants"/>
        </authorList>
    </citation>
    <scope>IDENTIFICATION</scope>
    <source>
        <strain evidence="7">cv. Heinz 1706</strain>
    </source>
</reference>
<feature type="region of interest" description="Disordered" evidence="6">
    <location>
        <begin position="19"/>
        <end position="53"/>
    </location>
</feature>
<dbReference type="Pfam" id="PF00560">
    <property type="entry name" value="LRR_1"/>
    <property type="match status" value="2"/>
</dbReference>
<evidence type="ECO:0000256" key="2">
    <source>
        <dbReference type="ARBA" id="ARBA00022737"/>
    </source>
</evidence>
<evidence type="ECO:0000256" key="5">
    <source>
        <dbReference type="SAM" id="Coils"/>
    </source>
</evidence>
<dbReference type="AlphaFoldDB" id="A0A3Q7GEL0"/>
<evidence type="ECO:0000256" key="1">
    <source>
        <dbReference type="ARBA" id="ARBA00022614"/>
    </source>
</evidence>
<evidence type="ECO:0000313" key="8">
    <source>
        <dbReference type="Proteomes" id="UP000004994"/>
    </source>
</evidence>
<dbReference type="GeneID" id="101267980"/>
<dbReference type="PaxDb" id="4081-Solyc03g112270.2.1"/>
<dbReference type="GO" id="GO:0006952">
    <property type="term" value="P:defense response"/>
    <property type="evidence" value="ECO:0007669"/>
    <property type="project" value="UniProtKB-ARBA"/>
</dbReference>
<keyword evidence="8" id="KW-1185">Reference proteome</keyword>
<evidence type="ECO:0000256" key="4">
    <source>
        <dbReference type="ARBA" id="ARBA00037519"/>
    </source>
</evidence>
<name>A0A3Q7GEL0_SOLLC</name>
<protein>
    <submittedName>
        <fullName evidence="7">Uncharacterized protein</fullName>
    </submittedName>
</protein>
<dbReference type="Gene3D" id="3.80.10.10">
    <property type="entry name" value="Ribonuclease Inhibitor"/>
    <property type="match status" value="2"/>
</dbReference>
<dbReference type="Proteomes" id="UP000004994">
    <property type="component" value="Chromosome 3"/>
</dbReference>
<keyword evidence="2" id="KW-0677">Repeat</keyword>
<keyword evidence="5" id="KW-0175">Coiled coil</keyword>
<dbReference type="FunFam" id="3.80.10.10:FF:000405">
    <property type="entry name" value="Plant intracellular Ras-group-related LRR protein 4"/>
    <property type="match status" value="1"/>
</dbReference>
<dbReference type="OMA" id="TFMAKRW"/>
<dbReference type="Gramene" id="Solyc03g112270.3.1">
    <property type="protein sequence ID" value="Solyc03g112270.3.1"/>
    <property type="gene ID" value="Solyc03g112270.3"/>
</dbReference>